<feature type="compositionally biased region" description="Basic and acidic residues" evidence="1">
    <location>
        <begin position="639"/>
        <end position="656"/>
    </location>
</feature>
<feature type="region of interest" description="Disordered" evidence="1">
    <location>
        <begin position="186"/>
        <end position="218"/>
    </location>
</feature>
<feature type="compositionally biased region" description="Basic and acidic residues" evidence="1">
    <location>
        <begin position="200"/>
        <end position="215"/>
    </location>
</feature>
<evidence type="ECO:0000313" key="3">
    <source>
        <dbReference type="EMBL" id="GGN48593.1"/>
    </source>
</evidence>
<gene>
    <name evidence="3" type="ORF">GCM10012285_35810</name>
</gene>
<reference evidence="4" key="1">
    <citation type="journal article" date="2019" name="Int. J. Syst. Evol. Microbiol.">
        <title>The Global Catalogue of Microorganisms (GCM) 10K type strain sequencing project: providing services to taxonomists for standard genome sequencing and annotation.</title>
        <authorList>
            <consortium name="The Broad Institute Genomics Platform"/>
            <consortium name="The Broad Institute Genome Sequencing Center for Infectious Disease"/>
            <person name="Wu L."/>
            <person name="Ma J."/>
        </authorList>
    </citation>
    <scope>NUCLEOTIDE SEQUENCE [LARGE SCALE GENOMIC DNA]</scope>
    <source>
        <strain evidence="4">CGMCC 4.7323</strain>
    </source>
</reference>
<feature type="region of interest" description="Disordered" evidence="1">
    <location>
        <begin position="639"/>
        <end position="669"/>
    </location>
</feature>
<dbReference type="SUPFAM" id="SSF52540">
    <property type="entry name" value="P-loop containing nucleoside triphosphate hydrolases"/>
    <property type="match status" value="1"/>
</dbReference>
<dbReference type="InterPro" id="IPR045063">
    <property type="entry name" value="Dynamin_N"/>
</dbReference>
<dbReference type="InterPro" id="IPR005662">
    <property type="entry name" value="GTPase_Era-like"/>
</dbReference>
<dbReference type="InterPro" id="IPR027417">
    <property type="entry name" value="P-loop_NTPase"/>
</dbReference>
<dbReference type="Gene3D" id="3.40.50.300">
    <property type="entry name" value="P-loop containing nucleotide triphosphate hydrolases"/>
    <property type="match status" value="1"/>
</dbReference>
<comment type="caution">
    <text evidence="3">The sequence shown here is derived from an EMBL/GenBank/DDBJ whole genome shotgun (WGS) entry which is preliminary data.</text>
</comment>
<name>A0ABQ2JL34_9ACTN</name>
<keyword evidence="4" id="KW-1185">Reference proteome</keyword>
<dbReference type="PANTHER" id="PTHR42698">
    <property type="entry name" value="GTPASE ERA"/>
    <property type="match status" value="1"/>
</dbReference>
<dbReference type="Pfam" id="PF00350">
    <property type="entry name" value="Dynamin_N"/>
    <property type="match status" value="1"/>
</dbReference>
<dbReference type="CDD" id="cd00882">
    <property type="entry name" value="Ras_like_GTPase"/>
    <property type="match status" value="1"/>
</dbReference>
<proteinExistence type="predicted"/>
<feature type="domain" description="Dynamin N-terminal" evidence="2">
    <location>
        <begin position="63"/>
        <end position="292"/>
    </location>
</feature>
<evidence type="ECO:0000256" key="1">
    <source>
        <dbReference type="SAM" id="MobiDB-lite"/>
    </source>
</evidence>
<accession>A0ABQ2JL34</accession>
<organism evidence="3 4">
    <name type="scientific">Streptomyces kronopolitis</name>
    <dbReference type="NCBI Taxonomy" id="1612435"/>
    <lineage>
        <taxon>Bacteria</taxon>
        <taxon>Bacillati</taxon>
        <taxon>Actinomycetota</taxon>
        <taxon>Actinomycetes</taxon>
        <taxon>Kitasatosporales</taxon>
        <taxon>Streptomycetaceae</taxon>
        <taxon>Streptomyces</taxon>
    </lineage>
</organism>
<evidence type="ECO:0000313" key="4">
    <source>
        <dbReference type="Proteomes" id="UP000600080"/>
    </source>
</evidence>
<evidence type="ECO:0000259" key="2">
    <source>
        <dbReference type="Pfam" id="PF00350"/>
    </source>
</evidence>
<dbReference type="Proteomes" id="UP000600080">
    <property type="component" value="Unassembled WGS sequence"/>
</dbReference>
<dbReference type="EMBL" id="BMND01000014">
    <property type="protein sequence ID" value="GGN48593.1"/>
    <property type="molecule type" value="Genomic_DNA"/>
</dbReference>
<dbReference type="PANTHER" id="PTHR42698:SF1">
    <property type="entry name" value="GTPASE ERA, MITOCHONDRIAL"/>
    <property type="match status" value="1"/>
</dbReference>
<protein>
    <recommendedName>
        <fullName evidence="2">Dynamin N-terminal domain-containing protein</fullName>
    </recommendedName>
</protein>
<sequence>MDVRPRLIDALSVLRDRVDAARFPLPLRGAARARRNRAELLAQLDDYVIPRLRSPQAPLLAVIGGSTGAGKSTLVNSLVGRRVSEAGVLRPTTRTPVLVCHPDDLRWFAGPRVLPQLARMWVPEQDDGAEEYAAGAGLGRGEFGVRGVGGVTAGGGRGAAGAQGAGGVHGGRGAQAGRMAMAQELHDGEREGAESASGGRGERGRGVGGEGREAGEAFGGGAREGYEVYGGVGGAVDSGMLTVRIETEPALPSGLALLDAPDIDSLVARNRELAAELICAADVWVLVTTAARYADAVPWHLLRTAKEYDVTLVTVLDRVPHQIATDISGRYAELLQRAGLGHVPRFTIPELPESAGGGRGLLPATAVAALRDWLERHAQDPAARMAAAERTATGVIASMRSRLPALAGAAAAQHAAALRLAGRVEEAYERAAERVRKEVAAGEVLSGDARAHWRDHGLDGRSDELLDALTHGLTSLLTCAVEEADERSADAWRRDAAASEVALTTAAGAAGAGERLGVIVRRWRRCLEELAEEETREARAGQAGERTGSVEPEESAALLATALLGGRRARTAGENLADLLGAQSALRLCDRGSRLLATYLERALHGERERRLAPLDQLTVPLDQQAELIAALSVVQREKQREQRRDERRREEETAMAREMAMGKEGVSG</sequence>